<keyword evidence="10 23" id="KW-0347">Helicase</keyword>
<keyword evidence="7 20" id="KW-0547">Nucleotide-binding</keyword>
<evidence type="ECO:0000256" key="11">
    <source>
        <dbReference type="ARBA" id="ARBA00022840"/>
    </source>
</evidence>
<feature type="domain" description="MCM C-terminal AAA(+) ATPase" evidence="22">
    <location>
        <begin position="650"/>
        <end position="864"/>
    </location>
</feature>
<dbReference type="GeneID" id="106122336"/>
<evidence type="ECO:0000256" key="9">
    <source>
        <dbReference type="ARBA" id="ARBA00022801"/>
    </source>
</evidence>
<dbReference type="Gene3D" id="1.20.940.10">
    <property type="entry name" value="Functional domain of the splicing factor Prp18"/>
    <property type="match status" value="1"/>
</dbReference>
<dbReference type="GO" id="GO:0016607">
    <property type="term" value="C:nuclear speck"/>
    <property type="evidence" value="ECO:0007669"/>
    <property type="project" value="UniProtKB-SubCell"/>
</dbReference>
<keyword evidence="12 20" id="KW-0238">DNA-binding</keyword>
<comment type="subcellular location">
    <subcellularLocation>
        <location evidence="1">Nucleus speckle</location>
    </subcellularLocation>
</comment>
<dbReference type="InterPro" id="IPR004098">
    <property type="entry name" value="Prp18"/>
</dbReference>
<evidence type="ECO:0000256" key="20">
    <source>
        <dbReference type="RuleBase" id="RU004070"/>
    </source>
</evidence>
<dbReference type="SUPFAM" id="SSF47938">
    <property type="entry name" value="Functional domain of the splicing factor Prp18"/>
    <property type="match status" value="1"/>
</dbReference>
<dbReference type="Pfam" id="PF02840">
    <property type="entry name" value="Prp18"/>
    <property type="match status" value="1"/>
</dbReference>
<dbReference type="CTD" id="42285"/>
<evidence type="ECO:0000256" key="2">
    <source>
        <dbReference type="ARBA" id="ARBA00008010"/>
    </source>
</evidence>
<keyword evidence="14" id="KW-0234">DNA repair</keyword>
<dbReference type="SUPFAM" id="SSF158230">
    <property type="entry name" value="PRP4-like"/>
    <property type="match status" value="1"/>
</dbReference>
<dbReference type="Gene3D" id="3.40.50.300">
    <property type="entry name" value="P-loop containing nucleotide triphosphate hydrolases"/>
    <property type="match status" value="1"/>
</dbReference>
<keyword evidence="9" id="KW-0378">Hydrolase</keyword>
<dbReference type="GO" id="GO:0005681">
    <property type="term" value="C:spliceosomal complex"/>
    <property type="evidence" value="ECO:0007669"/>
    <property type="project" value="InterPro"/>
</dbReference>
<proteinExistence type="inferred from homology"/>
<evidence type="ECO:0000256" key="6">
    <source>
        <dbReference type="ARBA" id="ARBA00022664"/>
    </source>
</evidence>
<dbReference type="Gene3D" id="4.10.280.110">
    <property type="entry name" value="Pre-mRNA processing factor 4 domain"/>
    <property type="match status" value="1"/>
</dbReference>
<dbReference type="InterPro" id="IPR031327">
    <property type="entry name" value="MCM"/>
</dbReference>
<comment type="similarity">
    <text evidence="3">Belongs to the PRP18 family.</text>
</comment>
<organism evidence="23">
    <name type="scientific">Papilio xuthus</name>
    <name type="common">Asian swallowtail butterfly</name>
    <dbReference type="NCBI Taxonomy" id="66420"/>
    <lineage>
        <taxon>Eukaryota</taxon>
        <taxon>Metazoa</taxon>
        <taxon>Ecdysozoa</taxon>
        <taxon>Arthropoda</taxon>
        <taxon>Hexapoda</taxon>
        <taxon>Insecta</taxon>
        <taxon>Pterygota</taxon>
        <taxon>Neoptera</taxon>
        <taxon>Endopterygota</taxon>
        <taxon>Lepidoptera</taxon>
        <taxon>Glossata</taxon>
        <taxon>Ditrysia</taxon>
        <taxon>Papilionoidea</taxon>
        <taxon>Papilionidae</taxon>
        <taxon>Papilioninae</taxon>
        <taxon>Papilio</taxon>
    </lineage>
</organism>
<dbReference type="Gene3D" id="2.40.50.140">
    <property type="entry name" value="Nucleic acid-binding proteins"/>
    <property type="match status" value="1"/>
</dbReference>
<evidence type="ECO:0000256" key="21">
    <source>
        <dbReference type="SAM" id="MobiDB-lite"/>
    </source>
</evidence>
<feature type="compositionally biased region" description="Basic and acidic residues" evidence="21">
    <location>
        <begin position="1179"/>
        <end position="1200"/>
    </location>
</feature>
<comment type="similarity">
    <text evidence="2 20">Belongs to the MCM family.</text>
</comment>
<dbReference type="Pfam" id="PF17207">
    <property type="entry name" value="MCM_OB"/>
    <property type="match status" value="1"/>
</dbReference>
<feature type="region of interest" description="Disordered" evidence="21">
    <location>
        <begin position="44"/>
        <end position="82"/>
    </location>
</feature>
<dbReference type="SMART" id="SM00382">
    <property type="entry name" value="AAA"/>
    <property type="match status" value="1"/>
</dbReference>
<dbReference type="SMART" id="SM00500">
    <property type="entry name" value="SFM"/>
    <property type="match status" value="1"/>
</dbReference>
<dbReference type="GO" id="GO:0000724">
    <property type="term" value="P:double-strand break repair via homologous recombination"/>
    <property type="evidence" value="ECO:0007669"/>
    <property type="project" value="TreeGrafter"/>
</dbReference>
<reference evidence="23" key="1">
    <citation type="submission" date="2025-08" db="UniProtKB">
        <authorList>
            <consortium name="RefSeq"/>
        </authorList>
    </citation>
    <scope>IDENTIFICATION</scope>
</reference>
<dbReference type="Pfam" id="PF17855">
    <property type="entry name" value="MCM_lid"/>
    <property type="match status" value="1"/>
</dbReference>
<dbReference type="PROSITE" id="PS50051">
    <property type="entry name" value="MCM_2"/>
    <property type="match status" value="1"/>
</dbReference>
<evidence type="ECO:0000256" key="3">
    <source>
        <dbReference type="ARBA" id="ARBA00008137"/>
    </source>
</evidence>
<dbReference type="InterPro" id="IPR058768">
    <property type="entry name" value="MCM9_N"/>
</dbReference>
<dbReference type="GO" id="GO:0017116">
    <property type="term" value="F:single-stranded DNA helicase activity"/>
    <property type="evidence" value="ECO:0007669"/>
    <property type="project" value="TreeGrafter"/>
</dbReference>
<dbReference type="InterPro" id="IPR027417">
    <property type="entry name" value="P-loop_NTPase"/>
</dbReference>
<dbReference type="PANTHER" id="PTHR11630:SF48">
    <property type="entry name" value="DNA HELICASE MCM9"/>
    <property type="match status" value="1"/>
</dbReference>
<evidence type="ECO:0000256" key="19">
    <source>
        <dbReference type="ARBA" id="ARBA00047995"/>
    </source>
</evidence>
<dbReference type="EC" id="3.6.4.12" evidence="4"/>
<dbReference type="Proteomes" id="UP000694872">
    <property type="component" value="Unplaced"/>
</dbReference>
<evidence type="ECO:0000259" key="22">
    <source>
        <dbReference type="PROSITE" id="PS50051"/>
    </source>
</evidence>
<dbReference type="SUPFAM" id="SSF50249">
    <property type="entry name" value="Nucleic acid-binding proteins"/>
    <property type="match status" value="1"/>
</dbReference>
<dbReference type="Pfam" id="PF00493">
    <property type="entry name" value="MCM"/>
    <property type="match status" value="1"/>
</dbReference>
<dbReference type="PRINTS" id="PR01657">
    <property type="entry name" value="MCMFAMILY"/>
</dbReference>
<evidence type="ECO:0000256" key="14">
    <source>
        <dbReference type="ARBA" id="ARBA00023204"/>
    </source>
</evidence>
<dbReference type="GO" id="GO:0042555">
    <property type="term" value="C:MCM complex"/>
    <property type="evidence" value="ECO:0007669"/>
    <property type="project" value="TreeGrafter"/>
</dbReference>
<dbReference type="InterPro" id="IPR036285">
    <property type="entry name" value="PRP4-like_sf"/>
</dbReference>
<dbReference type="InterPro" id="IPR001208">
    <property type="entry name" value="MCM_dom"/>
</dbReference>
<dbReference type="Pfam" id="PF08799">
    <property type="entry name" value="PRP4"/>
    <property type="match status" value="1"/>
</dbReference>
<evidence type="ECO:0000256" key="15">
    <source>
        <dbReference type="ARBA" id="ARBA00023242"/>
    </source>
</evidence>
<sequence>MDILKAEIARKRKLIEEKNILNSSKKYFKRGELIAKEQEEYFKKYGLKPEEPQSESKDDEEKANIQENESKQTESATLPRTEVVKRLRERGHPITLFGENEVQSFRRLRRIEIQEPEANRGLRNDFQEAMEKVDQAYLNEILALGTNNDNEKAHNEDDLDDSITYEFIQEMAKTMGQGDRNHDMTVIMTLLQFLLKMWGQQLNSATAAEKNSVKHKMARATYTQTQVYLKPLTRKLKKKSLPEDICDSLMEITKHLLERNYIMASDAYLQMAIGNAPWPIGVTMVGIHARTGREKIFSKNVAHVMNDETQRKYIQALKRLMTKCQEYFPTDPSRCVEYNTIRLIAHDTLVKSKMILEYLFKFHLQDCTNILSELDNLGYFSIKIDFMKLFETYPDVGDKVLCSPVENLPICNHDIIKAQQTILESEEYNPLISQLRYKFLKRNVQARFFGLPVCPELHRTIFPKNVDMGCFLKVSGTVVRVTQTKMLEYQRKYVCMKCKFENCVEADFENRYILRAPSKCGNKDMRCKCSTFTQVNLVSREHCRDYQEIKIQEQVNKLSIGTIPGSMWVVLEDDLVDCCKPGDDVNICGTIRRRWRPSVQNKKSEVELVMQANYLEVSNAQRSEVIASAPDVKDCFNEFWSKFEACPLRGRDQILASVCPQVYGLHLVKLAVILTVITGSNHAFDDDSNKELKEDKYAMHVRGQCHLLLVGDPGTGKSQLLRAGAELTPRSVFTSGAGSTRAGLTCAALREDGEWQLEAGALVLSDGGVCCIDEISHLREHDRTAIHEAMEQQTISIAKAGIVCKLNTRCAVIAACNPKGHYQTDEPLSTNVSLGTPLLSRFDLIFILLDSKNKSWDKLVSSYILHGAASAKQSKTRWTIEKLQMYIGLVGPRCTEMTKSANAILQSYYMLQRKSQNRDPSRTTVRMLDSLVRLSQAHSRLMYRTTILPVDAIMAVSLVDLSMQDCTLNDTMDALHSTFQKYPDFEYLCTAKTLLEHLNLNQIWIEELLCYAKLLKTDHKTLESDIEMGCTKLFIKYDDITDDNIQLSCSLITSTYFKKDEKPHNSNKENSNTEKQIINNRLAATLKKHAALNKVDDKLPDTKKKTRKRKRKEVTADVSAVMKNKPKFSKKNKIESDSDENNDSTIMLNAVPSVNDIFNDLDIDLNNDNESYTIETEDNIEKDSEEVKRDTKANESNKTENKTLNFLKQFQYVKKDDPKKIEDNIKDQEIVLLSDIKKEPNESVNKSFNKPTSSSQISIFESTDCDIDLDI</sequence>
<evidence type="ECO:0000256" key="4">
    <source>
        <dbReference type="ARBA" id="ARBA00012551"/>
    </source>
</evidence>
<dbReference type="InterPro" id="IPR012340">
    <property type="entry name" value="NA-bd_OB-fold"/>
</dbReference>
<keyword evidence="11 20" id="KW-0067">ATP-binding</keyword>
<dbReference type="GO" id="GO:0003697">
    <property type="term" value="F:single-stranded DNA binding"/>
    <property type="evidence" value="ECO:0007669"/>
    <property type="project" value="TreeGrafter"/>
</dbReference>
<dbReference type="SUPFAM" id="SSF52540">
    <property type="entry name" value="P-loop containing nucleoside triphosphate hydrolases"/>
    <property type="match status" value="1"/>
</dbReference>
<dbReference type="FunFam" id="1.20.940.10:FF:000002">
    <property type="entry name" value="Pre-mRNA processing factor 18"/>
    <property type="match status" value="1"/>
</dbReference>
<dbReference type="FunFam" id="4.10.280.110:FF:000001">
    <property type="entry name" value="pre-mRNA-splicing factor 18 isoform X2"/>
    <property type="match status" value="1"/>
</dbReference>
<dbReference type="KEGG" id="pxu:106122336"/>
<feature type="region of interest" description="Disordered" evidence="21">
    <location>
        <begin position="1174"/>
        <end position="1200"/>
    </location>
</feature>
<evidence type="ECO:0000256" key="10">
    <source>
        <dbReference type="ARBA" id="ARBA00022806"/>
    </source>
</evidence>
<dbReference type="PANTHER" id="PTHR11630">
    <property type="entry name" value="DNA REPLICATION LICENSING FACTOR MCM FAMILY MEMBER"/>
    <property type="match status" value="1"/>
</dbReference>
<evidence type="ECO:0000256" key="16">
    <source>
        <dbReference type="ARBA" id="ARBA00031388"/>
    </source>
</evidence>
<protein>
    <recommendedName>
        <fullName evidence="17">DNA helicase MCM9</fullName>
        <ecNumber evidence="4">3.6.4.12</ecNumber>
    </recommendedName>
    <alternativeName>
        <fullName evidence="18">Minichromosome maintenance 9</fullName>
    </alternativeName>
    <alternativeName>
        <fullName evidence="16">PRP18 homolog</fullName>
    </alternativeName>
    <alternativeName>
        <fullName evidence="5">Pre-mRNA-splicing factor 18</fullName>
    </alternativeName>
</protein>
<evidence type="ECO:0000256" key="17">
    <source>
        <dbReference type="ARBA" id="ARBA00041085"/>
    </source>
</evidence>
<name>A0AAJ6ZJF7_PAPXU</name>
<evidence type="ECO:0000256" key="7">
    <source>
        <dbReference type="ARBA" id="ARBA00022741"/>
    </source>
</evidence>
<feature type="compositionally biased region" description="Basic and acidic residues" evidence="21">
    <location>
        <begin position="44"/>
        <end position="72"/>
    </location>
</feature>
<dbReference type="InterPro" id="IPR003593">
    <property type="entry name" value="AAA+_ATPase"/>
</dbReference>
<accession>A0AAJ6ZJF7</accession>
<dbReference type="SMART" id="SM00350">
    <property type="entry name" value="MCM"/>
    <property type="match status" value="1"/>
</dbReference>
<dbReference type="InterPro" id="IPR014906">
    <property type="entry name" value="PRP4-like"/>
</dbReference>
<keyword evidence="15" id="KW-0539">Nucleus</keyword>
<comment type="catalytic activity">
    <reaction evidence="19">
        <text>ATP + H2O = ADP + phosphate + H(+)</text>
        <dbReference type="Rhea" id="RHEA:13065"/>
        <dbReference type="ChEBI" id="CHEBI:15377"/>
        <dbReference type="ChEBI" id="CHEBI:15378"/>
        <dbReference type="ChEBI" id="CHEBI:30616"/>
        <dbReference type="ChEBI" id="CHEBI:43474"/>
        <dbReference type="ChEBI" id="CHEBI:456216"/>
        <dbReference type="EC" id="3.6.4.12"/>
    </reaction>
</comment>
<keyword evidence="8" id="KW-0227">DNA damage</keyword>
<evidence type="ECO:0000256" key="12">
    <source>
        <dbReference type="ARBA" id="ARBA00023125"/>
    </source>
</evidence>
<dbReference type="GO" id="GO:0016787">
    <property type="term" value="F:hydrolase activity"/>
    <property type="evidence" value="ECO:0007669"/>
    <property type="project" value="UniProtKB-KW"/>
</dbReference>
<dbReference type="Pfam" id="PF26066">
    <property type="entry name" value="MCM9_N"/>
    <property type="match status" value="1"/>
</dbReference>
<evidence type="ECO:0000256" key="8">
    <source>
        <dbReference type="ARBA" id="ARBA00022763"/>
    </source>
</evidence>
<dbReference type="GO" id="GO:0008380">
    <property type="term" value="P:RNA splicing"/>
    <property type="evidence" value="ECO:0007669"/>
    <property type="project" value="UniProtKB-KW"/>
</dbReference>
<dbReference type="AlphaFoldDB" id="A0AAJ6ZJF7"/>
<dbReference type="InterPro" id="IPR033762">
    <property type="entry name" value="MCM_OB"/>
</dbReference>
<keyword evidence="13" id="KW-0508">mRNA splicing</keyword>
<evidence type="ECO:0000256" key="13">
    <source>
        <dbReference type="ARBA" id="ARBA00023187"/>
    </source>
</evidence>
<gene>
    <name evidence="23" type="primary">LOC106122336</name>
</gene>
<dbReference type="InterPro" id="IPR041562">
    <property type="entry name" value="MCM_lid"/>
</dbReference>
<evidence type="ECO:0000256" key="5">
    <source>
        <dbReference type="ARBA" id="ARBA00018242"/>
    </source>
</evidence>
<dbReference type="RefSeq" id="XP_013173729.1">
    <property type="nucleotide sequence ID" value="XM_013318275.1"/>
</dbReference>
<evidence type="ECO:0000313" key="23">
    <source>
        <dbReference type="RefSeq" id="XP_013173729.1"/>
    </source>
</evidence>
<dbReference type="GO" id="GO:0006397">
    <property type="term" value="P:mRNA processing"/>
    <property type="evidence" value="ECO:0007669"/>
    <property type="project" value="UniProtKB-KW"/>
</dbReference>
<evidence type="ECO:0000256" key="1">
    <source>
        <dbReference type="ARBA" id="ARBA00004324"/>
    </source>
</evidence>
<keyword evidence="6" id="KW-0507">mRNA processing</keyword>
<dbReference type="GO" id="GO:0005524">
    <property type="term" value="F:ATP binding"/>
    <property type="evidence" value="ECO:0007669"/>
    <property type="project" value="UniProtKB-KW"/>
</dbReference>
<evidence type="ECO:0000256" key="18">
    <source>
        <dbReference type="ARBA" id="ARBA00042301"/>
    </source>
</evidence>